<accession>A0ABM6BI93</accession>
<organism evidence="1 2">
    <name type="scientific">Yersinia entomophaga</name>
    <dbReference type="NCBI Taxonomy" id="935293"/>
    <lineage>
        <taxon>Bacteria</taxon>
        <taxon>Pseudomonadati</taxon>
        <taxon>Pseudomonadota</taxon>
        <taxon>Gammaproteobacteria</taxon>
        <taxon>Enterobacterales</taxon>
        <taxon>Yersiniaceae</taxon>
        <taxon>Yersinia</taxon>
    </lineage>
</organism>
<reference evidence="1 2" key="1">
    <citation type="journal article" date="2016" name="Toxins">
        <title>The Draft Genome Sequence of the Yersinia entomophaga Entomopathogenic Type Strain MH96T.</title>
        <authorList>
            <person name="Hurst M.R."/>
            <person name="Beattie A."/>
            <person name="Altermann E."/>
            <person name="Moraga R.M."/>
            <person name="Harper L.A."/>
            <person name="Calder J."/>
            <person name="Laugraud A."/>
        </authorList>
    </citation>
    <scope>NUCLEOTIDE SEQUENCE [LARGE SCALE GENOMIC DNA]</scope>
    <source>
        <strain evidence="1 2">MH96</strain>
    </source>
</reference>
<sequence length="67" mass="7693">MTAYVNYFTLIFNQTTLKNIGSILLTESGILPLWHAFPCSLFTDIPASLKHHHIYQKVKPVRAEFSE</sequence>
<dbReference type="Proteomes" id="UP000266744">
    <property type="component" value="Chromosome"/>
</dbReference>
<evidence type="ECO:0000313" key="1">
    <source>
        <dbReference type="EMBL" id="ANI29273.1"/>
    </source>
</evidence>
<name>A0ABM6BI93_YERET</name>
<protein>
    <submittedName>
        <fullName evidence="1">Uncharacterized protein</fullName>
    </submittedName>
</protein>
<evidence type="ECO:0000313" key="2">
    <source>
        <dbReference type="Proteomes" id="UP000266744"/>
    </source>
</evidence>
<proteinExistence type="predicted"/>
<keyword evidence="2" id="KW-1185">Reference proteome</keyword>
<dbReference type="EMBL" id="CP010029">
    <property type="protein sequence ID" value="ANI29273.1"/>
    <property type="molecule type" value="Genomic_DNA"/>
</dbReference>
<gene>
    <name evidence="1" type="ORF">PL78_05390</name>
</gene>